<dbReference type="Gene3D" id="3.40.50.1820">
    <property type="entry name" value="alpha/beta hydrolase"/>
    <property type="match status" value="1"/>
</dbReference>
<name>A0A0G3XL11_9SPHN</name>
<accession>A0A0G3XL11</accession>
<gene>
    <name evidence="1" type="ORF">AB433_16930</name>
</gene>
<dbReference type="SUPFAM" id="SSF53474">
    <property type="entry name" value="alpha/beta-Hydrolases"/>
    <property type="match status" value="1"/>
</dbReference>
<proteinExistence type="predicted"/>
<keyword evidence="2" id="KW-1185">Reference proteome</keyword>
<dbReference type="EMBL" id="CP011770">
    <property type="protein sequence ID" value="AKM11279.1"/>
    <property type="molecule type" value="Genomic_DNA"/>
</dbReference>
<protein>
    <submittedName>
        <fullName evidence="1">Esterase</fullName>
    </submittedName>
</protein>
<organism evidence="1 2">
    <name type="scientific">Croceicoccus naphthovorans</name>
    <dbReference type="NCBI Taxonomy" id="1348774"/>
    <lineage>
        <taxon>Bacteria</taxon>
        <taxon>Pseudomonadati</taxon>
        <taxon>Pseudomonadota</taxon>
        <taxon>Alphaproteobacteria</taxon>
        <taxon>Sphingomonadales</taxon>
        <taxon>Erythrobacteraceae</taxon>
        <taxon>Croceicoccus</taxon>
    </lineage>
</organism>
<dbReference type="PATRIC" id="fig|1348774.3.peg.3558"/>
<dbReference type="OrthoDB" id="9774318at2"/>
<dbReference type="RefSeq" id="WP_047822685.1">
    <property type="nucleotide sequence ID" value="NZ_CP011770.1"/>
</dbReference>
<reference evidence="1 2" key="1">
    <citation type="submission" date="2015-06" db="EMBL/GenBank/DDBJ databases">
        <authorList>
            <person name="Zeng Y."/>
            <person name="Huang Y."/>
        </authorList>
    </citation>
    <scope>NUCLEOTIDE SEQUENCE [LARGE SCALE GENOMIC DNA]</scope>
    <source>
        <strain evidence="1 2">PQ-2</strain>
    </source>
</reference>
<dbReference type="InterPro" id="IPR009656">
    <property type="entry name" value="PHB_depo_C"/>
</dbReference>
<dbReference type="Proteomes" id="UP000035287">
    <property type="component" value="Chromosome"/>
</dbReference>
<evidence type="ECO:0000313" key="1">
    <source>
        <dbReference type="EMBL" id="AKM11279.1"/>
    </source>
</evidence>
<evidence type="ECO:0000313" key="2">
    <source>
        <dbReference type="Proteomes" id="UP000035287"/>
    </source>
</evidence>
<dbReference type="InterPro" id="IPR010915">
    <property type="entry name" value="PHB_depoly_PhaZ"/>
</dbReference>
<dbReference type="KEGG" id="cna:AB433_16930"/>
<dbReference type="Pfam" id="PF06850">
    <property type="entry name" value="PHB_depo_C"/>
    <property type="match status" value="1"/>
</dbReference>
<dbReference type="AlphaFoldDB" id="A0A0G3XL11"/>
<dbReference type="PIRSF" id="PIRSF020818">
    <property type="entry name" value="PHB_depoly_PhaZ"/>
    <property type="match status" value="1"/>
</dbReference>
<dbReference type="PANTHER" id="PTHR36837">
    <property type="entry name" value="POLY(3-HYDROXYALKANOATE) POLYMERASE SUBUNIT PHAC"/>
    <property type="match status" value="1"/>
</dbReference>
<dbReference type="NCBIfam" id="TIGR01849">
    <property type="entry name" value="PHB_depoly_PhaZ"/>
    <property type="match status" value="1"/>
</dbReference>
<sequence length="414" mass="45119">MLYGMYELQKAWLSSASAGASVVSEWLGNPRNPLGYTGFGPAVSSALEVFSHAAAPRGKPAFGIDSVTCNGKDYEVVESDVLHRPFGNLKRFSHAGLPKDAPHLLIVAPMSGHYATLLRGTVERMVENAVVYISDWADAKLVPMSEGKFDLDDYIDYVIEFLEHIGPGAHLMAVCQPSVPAFAATAIMAANKHPCRPVTLTMMGGPIDTREAPTEVNDMATGRPMAWFKQNLIQTVPLHYPGAGRRVYPGFLQLAGFMSMNLGNHMMSHYAMFKHLVVGDGESAEATKIFYDEYLAVCDMTAEFYLQTVNAVFKEYLLPRGLLTHRGETIDLGAITDTAILCIEGERDDISGVGQTKAALTLTPNLPDAMKRYHLAPKVGHYGIFNGSKWRATIAPIVEGWMAGHARGRLQAVA</sequence>
<dbReference type="InterPro" id="IPR051321">
    <property type="entry name" value="PHA/PHB_synthase"/>
</dbReference>
<dbReference type="InterPro" id="IPR029058">
    <property type="entry name" value="AB_hydrolase_fold"/>
</dbReference>
<dbReference type="PANTHER" id="PTHR36837:SF4">
    <property type="entry name" value="BLR0908 PROTEIN"/>
    <property type="match status" value="1"/>
</dbReference>
<dbReference type="STRING" id="1348774.AB433_16930"/>